<evidence type="ECO:0000256" key="7">
    <source>
        <dbReference type="ARBA" id="ARBA00023224"/>
    </source>
</evidence>
<keyword evidence="5 10" id="KW-0472">Membrane</keyword>
<protein>
    <submittedName>
        <fullName evidence="11">Opsin, partial</fullName>
    </submittedName>
</protein>
<feature type="compositionally biased region" description="Basic and acidic residues" evidence="9">
    <location>
        <begin position="400"/>
        <end position="412"/>
    </location>
</feature>
<dbReference type="PROSITE" id="PS00237">
    <property type="entry name" value="G_PROTEIN_RECEP_F1_1"/>
    <property type="match status" value="1"/>
</dbReference>
<dbReference type="InterPro" id="IPR017452">
    <property type="entry name" value="GPCR_Rhodpsn_7TM"/>
</dbReference>
<dbReference type="Pfam" id="PF00001">
    <property type="entry name" value="7tm_1"/>
    <property type="match status" value="1"/>
</dbReference>
<keyword evidence="2 8" id="KW-0812">Transmembrane</keyword>
<feature type="compositionally biased region" description="Polar residues" evidence="9">
    <location>
        <begin position="475"/>
        <end position="485"/>
    </location>
</feature>
<evidence type="ECO:0000256" key="1">
    <source>
        <dbReference type="ARBA" id="ARBA00004141"/>
    </source>
</evidence>
<comment type="caution">
    <text evidence="11">The sequence shown here is derived from an EMBL/GenBank/DDBJ whole genome shotgun (WGS) entry which is preliminary data.</text>
</comment>
<evidence type="ECO:0000256" key="2">
    <source>
        <dbReference type="ARBA" id="ARBA00022692"/>
    </source>
</evidence>
<keyword evidence="7 8" id="KW-0807">Transducer</keyword>
<feature type="transmembrane region" description="Helical" evidence="10">
    <location>
        <begin position="106"/>
        <end position="125"/>
    </location>
</feature>
<feature type="transmembrane region" description="Helical" evidence="10">
    <location>
        <begin position="285"/>
        <end position="308"/>
    </location>
</feature>
<dbReference type="SMART" id="SM01381">
    <property type="entry name" value="7TM_GPCR_Srsx"/>
    <property type="match status" value="1"/>
</dbReference>
<feature type="region of interest" description="Disordered" evidence="9">
    <location>
        <begin position="446"/>
        <end position="557"/>
    </location>
</feature>
<feature type="region of interest" description="Disordered" evidence="9">
    <location>
        <begin position="385"/>
        <end position="412"/>
    </location>
</feature>
<dbReference type="CDD" id="cd14969">
    <property type="entry name" value="7tmA_Opsins_type2_animals"/>
    <property type="match status" value="1"/>
</dbReference>
<name>A0A7D9LEY7_PARCT</name>
<proteinExistence type="inferred from homology"/>
<evidence type="ECO:0000313" key="12">
    <source>
        <dbReference type="Proteomes" id="UP001152795"/>
    </source>
</evidence>
<dbReference type="SUPFAM" id="SSF81321">
    <property type="entry name" value="Family A G protein-coupled receptor-like"/>
    <property type="match status" value="1"/>
</dbReference>
<dbReference type="GO" id="GO:0016020">
    <property type="term" value="C:membrane"/>
    <property type="evidence" value="ECO:0007669"/>
    <property type="project" value="UniProtKB-SubCell"/>
</dbReference>
<dbReference type="InterPro" id="IPR000276">
    <property type="entry name" value="GPCR_Rhodpsn"/>
</dbReference>
<evidence type="ECO:0000256" key="5">
    <source>
        <dbReference type="ARBA" id="ARBA00023136"/>
    </source>
</evidence>
<evidence type="ECO:0000313" key="11">
    <source>
        <dbReference type="EMBL" id="CAB4033436.1"/>
    </source>
</evidence>
<dbReference type="PRINTS" id="PR00237">
    <property type="entry name" value="GPCRRHODOPSN"/>
</dbReference>
<dbReference type="AlphaFoldDB" id="A0A7D9LEY7"/>
<organism evidence="11 12">
    <name type="scientific">Paramuricea clavata</name>
    <name type="common">Red gorgonian</name>
    <name type="synonym">Violescent sea-whip</name>
    <dbReference type="NCBI Taxonomy" id="317549"/>
    <lineage>
        <taxon>Eukaryota</taxon>
        <taxon>Metazoa</taxon>
        <taxon>Cnidaria</taxon>
        <taxon>Anthozoa</taxon>
        <taxon>Octocorallia</taxon>
        <taxon>Malacalcyonacea</taxon>
        <taxon>Plexauridae</taxon>
        <taxon>Paramuricea</taxon>
    </lineage>
</organism>
<dbReference type="PROSITE" id="PS50262">
    <property type="entry name" value="G_PROTEIN_RECEP_F1_2"/>
    <property type="match status" value="1"/>
</dbReference>
<keyword evidence="3 10" id="KW-1133">Transmembrane helix</keyword>
<feature type="transmembrane region" description="Helical" evidence="10">
    <location>
        <begin position="252"/>
        <end position="279"/>
    </location>
</feature>
<comment type="subcellular location">
    <subcellularLocation>
        <location evidence="1">Membrane</location>
        <topology evidence="1">Multi-pass membrane protein</topology>
    </subcellularLocation>
</comment>
<dbReference type="PANTHER" id="PTHR24240">
    <property type="entry name" value="OPSIN"/>
    <property type="match status" value="1"/>
</dbReference>
<dbReference type="Proteomes" id="UP001152795">
    <property type="component" value="Unassembled WGS sequence"/>
</dbReference>
<dbReference type="InterPro" id="IPR050125">
    <property type="entry name" value="GPCR_opsins"/>
</dbReference>
<evidence type="ECO:0000256" key="6">
    <source>
        <dbReference type="ARBA" id="ARBA00023170"/>
    </source>
</evidence>
<keyword evidence="12" id="KW-1185">Reference proteome</keyword>
<keyword evidence="4 8" id="KW-0297">G-protein coupled receptor</keyword>
<evidence type="ECO:0000256" key="4">
    <source>
        <dbReference type="ARBA" id="ARBA00023040"/>
    </source>
</evidence>
<feature type="transmembrane region" description="Helical" evidence="10">
    <location>
        <begin position="189"/>
        <end position="214"/>
    </location>
</feature>
<evidence type="ECO:0000256" key="8">
    <source>
        <dbReference type="RuleBase" id="RU000688"/>
    </source>
</evidence>
<comment type="similarity">
    <text evidence="8">Belongs to the G-protein coupled receptor 1 family.</text>
</comment>
<dbReference type="Gene3D" id="1.20.1070.10">
    <property type="entry name" value="Rhodopsin 7-helix transmembrane proteins"/>
    <property type="match status" value="1"/>
</dbReference>
<evidence type="ECO:0000256" key="10">
    <source>
        <dbReference type="SAM" id="Phobius"/>
    </source>
</evidence>
<gene>
    <name evidence="11" type="ORF">PACLA_8A016601</name>
</gene>
<evidence type="ECO:0000256" key="9">
    <source>
        <dbReference type="SAM" id="MobiDB-lite"/>
    </source>
</evidence>
<dbReference type="OrthoDB" id="2101615at2759"/>
<sequence>MADSTADNIGGHNHRHSTRSDGLVFVLSVCLVVIEILGLLCNGIILTVYYKYSRLRTSTNLFILNLAVCNMLLAVLQLVLSTPSFFHKEWLYGDVGCIAYGFVHQYLISVAVITLAVIAFDRFCVITKPFRKLQTFIVTKPRARVLICLSHIYSFVLTFPLLVGWNELKPDSYKTGCYIHYSKRSPGSMAYTVTSTILTCILPLGITAFCYAKIYKSVRKSSRRCTLYKSQHNTIYKESGLRKKSLYHTRTARMISIVMFFFLLTWLPTRVAGLLAAFGCSVSPSAVYVCVFLAKSCVMYNAVVYVFLNHRFRAAFLHLTFVCREESRLRLTTDATNASVRNFGEILPSIVETNERSRVLSRKTLSQLSFIPVAEIPELSSCSGRLSNADVSRPTQEPSETPREDSIHDRKSSLRVVDLKECDTVGVDIAGSANGSCLNEGLQDEGIGSHFHRGGRDISETNNGLIGRGEHLSHVGSTTPETNNELSRRGIGSHLSNSVGEDRPDINKELSSARQDIPKFESSTAGQKTIDKSELSSKAHTSDKINYGFNNPGLHEDDEYAENDKNIEKYFELDIRSFGNIT</sequence>
<dbReference type="GO" id="GO:0004930">
    <property type="term" value="F:G protein-coupled receptor activity"/>
    <property type="evidence" value="ECO:0007669"/>
    <property type="project" value="UniProtKB-KW"/>
</dbReference>
<feature type="compositionally biased region" description="Polar residues" evidence="9">
    <location>
        <begin position="385"/>
        <end position="399"/>
    </location>
</feature>
<dbReference type="EMBL" id="CACRXK020019244">
    <property type="protein sequence ID" value="CAB4033436.1"/>
    <property type="molecule type" value="Genomic_DNA"/>
</dbReference>
<keyword evidence="6 8" id="KW-0675">Receptor</keyword>
<feature type="transmembrane region" description="Helical" evidence="10">
    <location>
        <begin position="23"/>
        <end position="50"/>
    </location>
</feature>
<feature type="transmembrane region" description="Helical" evidence="10">
    <location>
        <begin position="62"/>
        <end position="86"/>
    </location>
</feature>
<evidence type="ECO:0000256" key="3">
    <source>
        <dbReference type="ARBA" id="ARBA00022989"/>
    </source>
</evidence>
<feature type="transmembrane region" description="Helical" evidence="10">
    <location>
        <begin position="145"/>
        <end position="165"/>
    </location>
</feature>
<accession>A0A7D9LEY7</accession>
<reference evidence="11" key="1">
    <citation type="submission" date="2020-04" db="EMBL/GenBank/DDBJ databases">
        <authorList>
            <person name="Alioto T."/>
            <person name="Alioto T."/>
            <person name="Gomez Garrido J."/>
        </authorList>
    </citation>
    <scope>NUCLEOTIDE SEQUENCE</scope>
    <source>
        <strain evidence="11">A484AB</strain>
    </source>
</reference>
<feature type="compositionally biased region" description="Basic and acidic residues" evidence="9">
    <location>
        <begin position="529"/>
        <end position="543"/>
    </location>
</feature>